<dbReference type="OrthoDB" id="2428552at2"/>
<dbReference type="EMBL" id="VTEV01000005">
    <property type="protein sequence ID" value="TYS67705.1"/>
    <property type="molecule type" value="Genomic_DNA"/>
</dbReference>
<keyword evidence="1" id="KW-1133">Transmembrane helix</keyword>
<feature type="transmembrane region" description="Helical" evidence="1">
    <location>
        <begin position="37"/>
        <end position="56"/>
    </location>
</feature>
<feature type="transmembrane region" description="Helical" evidence="1">
    <location>
        <begin position="9"/>
        <end position="31"/>
    </location>
</feature>
<sequence length="96" mass="10986">MSEEKNKRYIYLLAGYGGLLFLGIAILRNLLFFQDTLGYVLTTFGYIFLVSYVKFADEKIGATKRDKIIFRSGLMVILGVVALYFYQQHSINGWAV</sequence>
<dbReference type="AlphaFoldDB" id="A0A5D4SWP0"/>
<dbReference type="RefSeq" id="WP_148988814.1">
    <property type="nucleotide sequence ID" value="NZ_VTEV01000005.1"/>
</dbReference>
<name>A0A5D4SWP0_9BACI</name>
<keyword evidence="1" id="KW-0812">Transmembrane</keyword>
<proteinExistence type="predicted"/>
<gene>
    <name evidence="2" type="ORF">FZC76_14150</name>
</gene>
<evidence type="ECO:0000256" key="1">
    <source>
        <dbReference type="SAM" id="Phobius"/>
    </source>
</evidence>
<keyword evidence="1" id="KW-0472">Membrane</keyword>
<evidence type="ECO:0000313" key="2">
    <source>
        <dbReference type="EMBL" id="TYS67705.1"/>
    </source>
</evidence>
<protein>
    <submittedName>
        <fullName evidence="2">Uncharacterized protein</fullName>
    </submittedName>
</protein>
<reference evidence="2 3" key="1">
    <citation type="submission" date="2019-08" db="EMBL/GenBank/DDBJ databases">
        <title>Bacillus genomes from the desert of Cuatro Cienegas, Coahuila.</title>
        <authorList>
            <person name="Olmedo-Alvarez G."/>
        </authorList>
    </citation>
    <scope>NUCLEOTIDE SEQUENCE [LARGE SCALE GENOMIC DNA]</scope>
    <source>
        <strain evidence="2 3">CH28_1T</strain>
    </source>
</reference>
<accession>A0A5D4SWP0</accession>
<dbReference type="Proteomes" id="UP000322524">
    <property type="component" value="Unassembled WGS sequence"/>
</dbReference>
<comment type="caution">
    <text evidence="2">The sequence shown here is derived from an EMBL/GenBank/DDBJ whole genome shotgun (WGS) entry which is preliminary data.</text>
</comment>
<organism evidence="2 3">
    <name type="scientific">Sutcliffiella horikoshii</name>
    <dbReference type="NCBI Taxonomy" id="79883"/>
    <lineage>
        <taxon>Bacteria</taxon>
        <taxon>Bacillati</taxon>
        <taxon>Bacillota</taxon>
        <taxon>Bacilli</taxon>
        <taxon>Bacillales</taxon>
        <taxon>Bacillaceae</taxon>
        <taxon>Sutcliffiella</taxon>
    </lineage>
</organism>
<feature type="transmembrane region" description="Helical" evidence="1">
    <location>
        <begin position="68"/>
        <end position="86"/>
    </location>
</feature>
<evidence type="ECO:0000313" key="3">
    <source>
        <dbReference type="Proteomes" id="UP000322524"/>
    </source>
</evidence>